<dbReference type="GO" id="GO:0035999">
    <property type="term" value="P:tetrahydrofolate interconversion"/>
    <property type="evidence" value="ECO:0007669"/>
    <property type="project" value="TreeGrafter"/>
</dbReference>
<dbReference type="EMBL" id="JACXIZ010000033">
    <property type="protein sequence ID" value="MBD2847158.1"/>
    <property type="molecule type" value="Genomic_DNA"/>
</dbReference>
<name>A0A927GT22_9BACL</name>
<sequence>MKQATNDPSSEGKRALRQEMRTLRDRLDAASRDAWSARVCDRAARWLTETGAARPMLYAPWRSEVDTGPLIERLWRAGLPVLLPRCEPATRAMTLYRIRSWDELMPGAYGIREPDPRRATRCEEGEWPDAVLAPGLAFDRDGGRLGYGGGYYDRFRERMDAAGADAGWVGLAFEAQLVARVPLQPHDAAMDAVMTERAVYIGPPGGAAPIAKAHEEESEA</sequence>
<comment type="similarity">
    <text evidence="1 5">Belongs to the 5-formyltetrahydrofolate cyclo-ligase family.</text>
</comment>
<dbReference type="GO" id="GO:0009396">
    <property type="term" value="P:folic acid-containing compound biosynthetic process"/>
    <property type="evidence" value="ECO:0007669"/>
    <property type="project" value="TreeGrafter"/>
</dbReference>
<organism evidence="6 7">
    <name type="scientific">Paenibacillus sabuli</name>
    <dbReference type="NCBI Taxonomy" id="2772509"/>
    <lineage>
        <taxon>Bacteria</taxon>
        <taxon>Bacillati</taxon>
        <taxon>Bacillota</taxon>
        <taxon>Bacilli</taxon>
        <taxon>Bacillales</taxon>
        <taxon>Paenibacillaceae</taxon>
        <taxon>Paenibacillus</taxon>
    </lineage>
</organism>
<feature type="binding site" evidence="4">
    <location>
        <begin position="13"/>
        <end position="17"/>
    </location>
    <ligand>
        <name>ATP</name>
        <dbReference type="ChEBI" id="CHEBI:30616"/>
    </ligand>
</feature>
<dbReference type="PANTHER" id="PTHR23407:SF1">
    <property type="entry name" value="5-FORMYLTETRAHYDROFOLATE CYCLO-LIGASE"/>
    <property type="match status" value="1"/>
</dbReference>
<feature type="binding site" evidence="4">
    <location>
        <begin position="144"/>
        <end position="152"/>
    </location>
    <ligand>
        <name>ATP</name>
        <dbReference type="ChEBI" id="CHEBI:30616"/>
    </ligand>
</feature>
<accession>A0A927GT22</accession>
<keyword evidence="7" id="KW-1185">Reference proteome</keyword>
<dbReference type="GO" id="GO:0030272">
    <property type="term" value="F:5-formyltetrahydrofolate cyclo-ligase activity"/>
    <property type="evidence" value="ECO:0007669"/>
    <property type="project" value="UniProtKB-EC"/>
</dbReference>
<dbReference type="Pfam" id="PF01812">
    <property type="entry name" value="5-FTHF_cyc-lig"/>
    <property type="match status" value="1"/>
</dbReference>
<keyword evidence="3 4" id="KW-0067">ATP-binding</keyword>
<comment type="cofactor">
    <cofactor evidence="5">
        <name>Mg(2+)</name>
        <dbReference type="ChEBI" id="CHEBI:18420"/>
    </cofactor>
</comment>
<evidence type="ECO:0000256" key="2">
    <source>
        <dbReference type="ARBA" id="ARBA00022741"/>
    </source>
</evidence>
<dbReference type="InterPro" id="IPR024185">
    <property type="entry name" value="FTHF_cligase-like_sf"/>
</dbReference>
<dbReference type="PANTHER" id="PTHR23407">
    <property type="entry name" value="ATPASE INHIBITOR/5-FORMYLTETRAHYDROFOLATE CYCLO-LIGASE"/>
    <property type="match status" value="1"/>
</dbReference>
<comment type="catalytic activity">
    <reaction evidence="5">
        <text>(6S)-5-formyl-5,6,7,8-tetrahydrofolate + ATP = (6R)-5,10-methenyltetrahydrofolate + ADP + phosphate</text>
        <dbReference type="Rhea" id="RHEA:10488"/>
        <dbReference type="ChEBI" id="CHEBI:30616"/>
        <dbReference type="ChEBI" id="CHEBI:43474"/>
        <dbReference type="ChEBI" id="CHEBI:57455"/>
        <dbReference type="ChEBI" id="CHEBI:57457"/>
        <dbReference type="ChEBI" id="CHEBI:456216"/>
        <dbReference type="EC" id="6.3.3.2"/>
    </reaction>
</comment>
<keyword evidence="6" id="KW-0436">Ligase</keyword>
<proteinExistence type="inferred from homology"/>
<dbReference type="GO" id="GO:0046872">
    <property type="term" value="F:metal ion binding"/>
    <property type="evidence" value="ECO:0007669"/>
    <property type="project" value="UniProtKB-KW"/>
</dbReference>
<protein>
    <recommendedName>
        <fullName evidence="5">5-formyltetrahydrofolate cyclo-ligase</fullName>
        <ecNumber evidence="5">6.3.3.2</ecNumber>
    </recommendedName>
</protein>
<keyword evidence="5" id="KW-0460">Magnesium</keyword>
<evidence type="ECO:0000256" key="1">
    <source>
        <dbReference type="ARBA" id="ARBA00010638"/>
    </source>
</evidence>
<dbReference type="EC" id="6.3.3.2" evidence="5"/>
<dbReference type="NCBIfam" id="TIGR02727">
    <property type="entry name" value="MTHFS_bact"/>
    <property type="match status" value="1"/>
</dbReference>
<dbReference type="SUPFAM" id="SSF100950">
    <property type="entry name" value="NagB/RpiA/CoA transferase-like"/>
    <property type="match status" value="1"/>
</dbReference>
<dbReference type="Gene3D" id="3.40.50.10420">
    <property type="entry name" value="NagB/RpiA/CoA transferase-like"/>
    <property type="match status" value="1"/>
</dbReference>
<gene>
    <name evidence="6" type="ORF">IDH44_18315</name>
</gene>
<dbReference type="PIRSF" id="PIRSF006806">
    <property type="entry name" value="FTHF_cligase"/>
    <property type="match status" value="1"/>
</dbReference>
<dbReference type="Proteomes" id="UP000621560">
    <property type="component" value="Unassembled WGS sequence"/>
</dbReference>
<dbReference type="AlphaFoldDB" id="A0A927GT22"/>
<keyword evidence="2 4" id="KW-0547">Nucleotide-binding</keyword>
<dbReference type="RefSeq" id="WP_190920210.1">
    <property type="nucleotide sequence ID" value="NZ_JACXIZ010000033.1"/>
</dbReference>
<reference evidence="6" key="1">
    <citation type="submission" date="2020-09" db="EMBL/GenBank/DDBJ databases">
        <title>A novel bacterium of genus Paenibacillus, isolated from South China Sea.</title>
        <authorList>
            <person name="Huang H."/>
            <person name="Mo K."/>
            <person name="Hu Y."/>
        </authorList>
    </citation>
    <scope>NUCLEOTIDE SEQUENCE</scope>
    <source>
        <strain evidence="6">IB182496</strain>
    </source>
</reference>
<dbReference type="GO" id="GO:0005524">
    <property type="term" value="F:ATP binding"/>
    <property type="evidence" value="ECO:0007669"/>
    <property type="project" value="UniProtKB-KW"/>
</dbReference>
<evidence type="ECO:0000256" key="4">
    <source>
        <dbReference type="PIRSR" id="PIRSR006806-1"/>
    </source>
</evidence>
<keyword evidence="5" id="KW-0479">Metal-binding</keyword>
<dbReference type="InterPro" id="IPR002698">
    <property type="entry name" value="FTHF_cligase"/>
</dbReference>
<feature type="binding site" evidence="4">
    <location>
        <position position="64"/>
    </location>
    <ligand>
        <name>substrate</name>
    </ligand>
</feature>
<comment type="caution">
    <text evidence="6">The sequence shown here is derived from an EMBL/GenBank/DDBJ whole genome shotgun (WGS) entry which is preliminary data.</text>
</comment>
<evidence type="ECO:0000256" key="3">
    <source>
        <dbReference type="ARBA" id="ARBA00022840"/>
    </source>
</evidence>
<evidence type="ECO:0000313" key="7">
    <source>
        <dbReference type="Proteomes" id="UP000621560"/>
    </source>
</evidence>
<dbReference type="InterPro" id="IPR037171">
    <property type="entry name" value="NagB/RpiA_transferase-like"/>
</dbReference>
<evidence type="ECO:0000256" key="5">
    <source>
        <dbReference type="RuleBase" id="RU361279"/>
    </source>
</evidence>
<evidence type="ECO:0000313" key="6">
    <source>
        <dbReference type="EMBL" id="MBD2847158.1"/>
    </source>
</evidence>